<name>A0A834BYS7_ORYME</name>
<organism evidence="2 3">
    <name type="scientific">Oryzias melastigma</name>
    <name type="common">Marine medaka</name>
    <dbReference type="NCBI Taxonomy" id="30732"/>
    <lineage>
        <taxon>Eukaryota</taxon>
        <taxon>Metazoa</taxon>
        <taxon>Chordata</taxon>
        <taxon>Craniata</taxon>
        <taxon>Vertebrata</taxon>
        <taxon>Euteleostomi</taxon>
        <taxon>Actinopterygii</taxon>
        <taxon>Neopterygii</taxon>
        <taxon>Teleostei</taxon>
        <taxon>Neoteleostei</taxon>
        <taxon>Acanthomorphata</taxon>
        <taxon>Ovalentaria</taxon>
        <taxon>Atherinomorphae</taxon>
        <taxon>Beloniformes</taxon>
        <taxon>Adrianichthyidae</taxon>
        <taxon>Oryziinae</taxon>
        <taxon>Oryzias</taxon>
    </lineage>
</organism>
<feature type="compositionally biased region" description="Low complexity" evidence="1">
    <location>
        <begin position="1"/>
        <end position="15"/>
    </location>
</feature>
<reference evidence="2" key="1">
    <citation type="journal article" name="BMC Genomics">
        <title>Long-read sequencing and de novo genome assembly of marine medaka (Oryzias melastigma).</title>
        <authorList>
            <person name="Liang P."/>
            <person name="Saqib H.S.A."/>
            <person name="Ni X."/>
            <person name="Shen Y."/>
        </authorList>
    </citation>
    <scope>NUCLEOTIDE SEQUENCE</scope>
    <source>
        <strain evidence="2">Bigg-433</strain>
    </source>
</reference>
<feature type="compositionally biased region" description="Basic and acidic residues" evidence="1">
    <location>
        <begin position="43"/>
        <end position="56"/>
    </location>
</feature>
<gene>
    <name evidence="2" type="ORF">FQA47_020131</name>
</gene>
<evidence type="ECO:0000313" key="2">
    <source>
        <dbReference type="EMBL" id="KAF6719635.1"/>
    </source>
</evidence>
<sequence length="92" mass="10000">MRSGRNGSGRRWSGSDWTGPGRSYRALAAGPETVHSPPGNRRFVPESRFTAEKADRGPGLCSAAAVSARDENRPAGMKNRENQNRDQGSSWI</sequence>
<comment type="caution">
    <text evidence="2">The sequence shown here is derived from an EMBL/GenBank/DDBJ whole genome shotgun (WGS) entry which is preliminary data.</text>
</comment>
<dbReference type="Proteomes" id="UP000646548">
    <property type="component" value="Unassembled WGS sequence"/>
</dbReference>
<proteinExistence type="predicted"/>
<feature type="region of interest" description="Disordered" evidence="1">
    <location>
        <begin position="1"/>
        <end position="92"/>
    </location>
</feature>
<accession>A0A834BYS7</accession>
<dbReference type="EMBL" id="WKFB01000579">
    <property type="protein sequence ID" value="KAF6719635.1"/>
    <property type="molecule type" value="Genomic_DNA"/>
</dbReference>
<evidence type="ECO:0000313" key="3">
    <source>
        <dbReference type="Proteomes" id="UP000646548"/>
    </source>
</evidence>
<evidence type="ECO:0000256" key="1">
    <source>
        <dbReference type="SAM" id="MobiDB-lite"/>
    </source>
</evidence>
<feature type="compositionally biased region" description="Basic and acidic residues" evidence="1">
    <location>
        <begin position="68"/>
        <end position="84"/>
    </location>
</feature>
<protein>
    <submittedName>
        <fullName evidence="2">Uncharacterized protein</fullName>
    </submittedName>
</protein>
<dbReference type="AlphaFoldDB" id="A0A834BYS7"/>